<dbReference type="EMBL" id="UAPV01000009">
    <property type="protein sequence ID" value="SPT78962.1"/>
    <property type="molecule type" value="Genomic_DNA"/>
</dbReference>
<dbReference type="InterPro" id="IPR029039">
    <property type="entry name" value="Flavoprotein-like_sf"/>
</dbReference>
<dbReference type="RefSeq" id="WP_113745191.1">
    <property type="nucleotide sequence ID" value="NZ_UAPV01000009.1"/>
</dbReference>
<gene>
    <name evidence="1" type="ORF">NCTC13093_02600</name>
</gene>
<reference evidence="1 2" key="1">
    <citation type="submission" date="2018-06" db="EMBL/GenBank/DDBJ databases">
        <authorList>
            <consortium name="Pathogen Informatics"/>
            <person name="Doyle S."/>
        </authorList>
    </citation>
    <scope>NUCLEOTIDE SEQUENCE [LARGE SCALE GENOMIC DNA]</scope>
    <source>
        <strain evidence="1 2">NCTC13093</strain>
    </source>
</reference>
<proteinExistence type="predicted"/>
<evidence type="ECO:0008006" key="3">
    <source>
        <dbReference type="Google" id="ProtNLM"/>
    </source>
</evidence>
<evidence type="ECO:0000313" key="2">
    <source>
        <dbReference type="Proteomes" id="UP000250086"/>
    </source>
</evidence>
<evidence type="ECO:0000313" key="1">
    <source>
        <dbReference type="EMBL" id="SPT78962.1"/>
    </source>
</evidence>
<dbReference type="AlphaFoldDB" id="A0A2X0XJ81"/>
<dbReference type="Gene3D" id="3.40.50.360">
    <property type="match status" value="1"/>
</dbReference>
<organism evidence="1 2">
    <name type="scientific">Anaerobiospirillum thomasii</name>
    <dbReference type="NCBI Taxonomy" id="179995"/>
    <lineage>
        <taxon>Bacteria</taxon>
        <taxon>Pseudomonadati</taxon>
        <taxon>Pseudomonadota</taxon>
        <taxon>Gammaproteobacteria</taxon>
        <taxon>Aeromonadales</taxon>
        <taxon>Succinivibrionaceae</taxon>
        <taxon>Anaerobiospirillum</taxon>
    </lineage>
</organism>
<name>A0A2X0XJ81_9GAMM</name>
<dbReference type="Proteomes" id="UP000250086">
    <property type="component" value="Unassembled WGS sequence"/>
</dbReference>
<keyword evidence="2" id="KW-1185">Reference proteome</keyword>
<dbReference type="SUPFAM" id="SSF52218">
    <property type="entry name" value="Flavoproteins"/>
    <property type="match status" value="1"/>
</dbReference>
<sequence length="120" mass="13646">MSPTGGTERVAQAVYEAFSEHRIYPVMYDYLKPRSRSVVHQFKADELLIFICPTYFGRMPSCLNDFSGLRSRNAKAFIISTYGNRTCGDQPREIAAMLTQKGFGWQAMRRLSCVTALMMS</sequence>
<accession>A0A2X0XJ81</accession>
<protein>
    <recommendedName>
        <fullName evidence="3">Flavodoxin</fullName>
    </recommendedName>
</protein>